<keyword evidence="2" id="KW-0812">Transmembrane</keyword>
<evidence type="ECO:0000256" key="5">
    <source>
        <dbReference type="ARBA" id="ARBA00023237"/>
    </source>
</evidence>
<keyword evidence="4" id="KW-0472">Membrane</keyword>
<dbReference type="PANTHER" id="PTHR12815">
    <property type="entry name" value="SORTING AND ASSEMBLY MACHINERY SAMM50 PROTEIN FAMILY MEMBER"/>
    <property type="match status" value="1"/>
</dbReference>
<evidence type="ECO:0000256" key="6">
    <source>
        <dbReference type="SAM" id="SignalP"/>
    </source>
</evidence>
<dbReference type="InterPro" id="IPR000184">
    <property type="entry name" value="Bac_surfAg_D15"/>
</dbReference>
<proteinExistence type="predicted"/>
<sequence>MKKQVPFYILMVLLLCGAVGCSTTKNLPEGEQLYVGIGKTKIINEDGSSAGQRALSAAESAINVKPNNSLFGSARMRIPFPFGLWVYNRYVNDSTALGKRIYKMFASEPVLLSNVNPDLRSINAKNALREHGYFAASVRDSIATLKDSLQARVFYTINMGKPYLYDSIEFLPPISLVGGVQFDHSLFSKLQVGDQFNLGRLLEDRQLISTMLRNRGFYYYTPDVIYYEADTLHRDNAVHLKARIKQGTPESVFTPWTIGNVVFTINGFRSDTMKDSTQFNDILIRYNGRRPQVRSGVIGRRMRLRPGDIYSERAEMRSREALARLGVFAYTEFVFTPIDTVNHVLDLYVNSTLDRLWDTSLETAFKVKSNNFLGPALTFSLARQNLLGGGETLSGSIHGSYEWQSWNNAEGRAALINSYEFGIDIGLQAPAIFLPGVKDNVLPFPTATDLTLSASILNRAGYFRMLSAGASISYTFDVNQSNKHVVTPFRLQFNRLSNRSDLFKEIVKENPALGLSLRSQFIPSLGYVYTYNNVFEDHGSHKIWMEYSISEAGNLLNGIYAAAGKRYNDTKTLLSVPFAQFVRFTADFRYTYTINRNQTVAARLATGVIYSFGNMKVAPYSEQFYVGGANSIRAFTVRSVGPGAYRPMEGKYAFIDQTGEFKLEMNAEWRMRLAGNLHGALFLDAGNIWLIHKDPYRPYGSLREVADFKDFLDQIALGTGLGLRYDLGFFVIRLDAGIGLHLPYKTSRRGYYNIPKFKDALGIHLAIGYPF</sequence>
<dbReference type="RefSeq" id="WP_411915907.1">
    <property type="nucleotide sequence ID" value="NZ_BAAFSF010000004.1"/>
</dbReference>
<dbReference type="PANTHER" id="PTHR12815:SF47">
    <property type="entry name" value="TRANSLOCATION AND ASSEMBLY MODULE SUBUNIT TAMA"/>
    <property type="match status" value="1"/>
</dbReference>
<evidence type="ECO:0000256" key="4">
    <source>
        <dbReference type="ARBA" id="ARBA00023136"/>
    </source>
</evidence>
<evidence type="ECO:0000256" key="2">
    <source>
        <dbReference type="ARBA" id="ARBA00022692"/>
    </source>
</evidence>
<keyword evidence="9" id="KW-1185">Reference proteome</keyword>
<name>A0ABQ0E345_9PORP</name>
<evidence type="ECO:0000313" key="8">
    <source>
        <dbReference type="EMBL" id="GAB1252140.1"/>
    </source>
</evidence>
<dbReference type="PROSITE" id="PS51257">
    <property type="entry name" value="PROKAR_LIPOPROTEIN"/>
    <property type="match status" value="1"/>
</dbReference>
<evidence type="ECO:0000256" key="1">
    <source>
        <dbReference type="ARBA" id="ARBA00004370"/>
    </source>
</evidence>
<comment type="caution">
    <text evidence="8">The sequence shown here is derived from an EMBL/GenBank/DDBJ whole genome shotgun (WGS) entry which is preliminary data.</text>
</comment>
<dbReference type="Pfam" id="PF01103">
    <property type="entry name" value="Omp85"/>
    <property type="match status" value="1"/>
</dbReference>
<dbReference type="InterPro" id="IPR039910">
    <property type="entry name" value="D15-like"/>
</dbReference>
<feature type="domain" description="Bacterial surface antigen (D15)" evidence="7">
    <location>
        <begin position="385"/>
        <end position="740"/>
    </location>
</feature>
<dbReference type="Gene3D" id="2.40.160.50">
    <property type="entry name" value="membrane protein fhac: a member of the omp85/tpsb transporter family"/>
    <property type="match status" value="1"/>
</dbReference>
<organism evidence="8 9">
    <name type="scientific">Porphyromonas miyakawae</name>
    <dbReference type="NCBI Taxonomy" id="3137470"/>
    <lineage>
        <taxon>Bacteria</taxon>
        <taxon>Pseudomonadati</taxon>
        <taxon>Bacteroidota</taxon>
        <taxon>Bacteroidia</taxon>
        <taxon>Bacteroidales</taxon>
        <taxon>Porphyromonadaceae</taxon>
        <taxon>Porphyromonas</taxon>
    </lineage>
</organism>
<evidence type="ECO:0000256" key="3">
    <source>
        <dbReference type="ARBA" id="ARBA00022729"/>
    </source>
</evidence>
<keyword evidence="5" id="KW-0998">Cell outer membrane</keyword>
<feature type="signal peptide" evidence="6">
    <location>
        <begin position="1"/>
        <end position="21"/>
    </location>
</feature>
<feature type="chain" id="PRO_5045549791" evidence="6">
    <location>
        <begin position="22"/>
        <end position="771"/>
    </location>
</feature>
<gene>
    <name evidence="8" type="ORF">Tsumi_12460</name>
</gene>
<evidence type="ECO:0000313" key="9">
    <source>
        <dbReference type="Proteomes" id="UP001628220"/>
    </source>
</evidence>
<dbReference type="Proteomes" id="UP001628220">
    <property type="component" value="Unassembled WGS sequence"/>
</dbReference>
<keyword evidence="3 6" id="KW-0732">Signal</keyword>
<dbReference type="EMBL" id="BAAFSF010000004">
    <property type="protein sequence ID" value="GAB1252140.1"/>
    <property type="molecule type" value="Genomic_DNA"/>
</dbReference>
<reference evidence="8 9" key="1">
    <citation type="journal article" date="2025" name="Int. J. Syst. Evol. Microbiol.">
        <title>Desulfovibrio falkowii sp. nov., Porphyromonas miyakawae sp. nov., Mediterraneibacter flintii sp. nov. and Owariibacterium komagatae gen. nov., sp. nov., isolated from human faeces.</title>
        <authorList>
            <person name="Hamaguchi T."/>
            <person name="Ohara M."/>
            <person name="Hisatomi A."/>
            <person name="Sekiguchi K."/>
            <person name="Takeda J.I."/>
            <person name="Ueyama J."/>
            <person name="Ito M."/>
            <person name="Nishiwaki H."/>
            <person name="Ogi T."/>
            <person name="Hirayama M."/>
            <person name="Ohkuma M."/>
            <person name="Sakamoto M."/>
            <person name="Ohno K."/>
        </authorList>
    </citation>
    <scope>NUCLEOTIDE SEQUENCE [LARGE SCALE GENOMIC DNA]</scope>
    <source>
        <strain evidence="8 9">13CB11C</strain>
    </source>
</reference>
<accession>A0ABQ0E345</accession>
<comment type="subcellular location">
    <subcellularLocation>
        <location evidence="1">Membrane</location>
    </subcellularLocation>
</comment>
<protein>
    <submittedName>
        <fullName evidence="8">BamA/TamA family outer membrane protein</fullName>
    </submittedName>
</protein>
<dbReference type="Gene3D" id="3.10.20.310">
    <property type="entry name" value="membrane protein fhac"/>
    <property type="match status" value="1"/>
</dbReference>
<evidence type="ECO:0000259" key="7">
    <source>
        <dbReference type="Pfam" id="PF01103"/>
    </source>
</evidence>